<feature type="DNA-binding region" description="OmpR/PhoB-type" evidence="5">
    <location>
        <begin position="129"/>
        <end position="227"/>
    </location>
</feature>
<gene>
    <name evidence="8" type="ORF">FAZ19_05670</name>
</gene>
<dbReference type="RefSeq" id="WP_136819710.1">
    <property type="nucleotide sequence ID" value="NZ_BMJX01000001.1"/>
</dbReference>
<dbReference type="SUPFAM" id="SSF52172">
    <property type="entry name" value="CheY-like"/>
    <property type="match status" value="1"/>
</dbReference>
<dbReference type="EMBL" id="SUKA01000001">
    <property type="protein sequence ID" value="TJY68742.1"/>
    <property type="molecule type" value="Genomic_DNA"/>
</dbReference>
<protein>
    <submittedName>
        <fullName evidence="8">Response regulator transcription factor</fullName>
    </submittedName>
</protein>
<evidence type="ECO:0000256" key="2">
    <source>
        <dbReference type="ARBA" id="ARBA00023012"/>
    </source>
</evidence>
<dbReference type="Gene3D" id="1.10.10.10">
    <property type="entry name" value="Winged helix-like DNA-binding domain superfamily/Winged helix DNA-binding domain"/>
    <property type="match status" value="1"/>
</dbReference>
<dbReference type="Pfam" id="PF00072">
    <property type="entry name" value="Response_reg"/>
    <property type="match status" value="1"/>
</dbReference>
<dbReference type="InterPro" id="IPR001867">
    <property type="entry name" value="OmpR/PhoB-type_DNA-bd"/>
</dbReference>
<keyword evidence="2" id="KW-0902">Two-component regulatory system</keyword>
<feature type="domain" description="Response regulatory" evidence="6">
    <location>
        <begin position="4"/>
        <end position="119"/>
    </location>
</feature>
<name>A0A4U0HDK5_9SPHI</name>
<dbReference type="InterPro" id="IPR001789">
    <property type="entry name" value="Sig_transdc_resp-reg_receiver"/>
</dbReference>
<dbReference type="GO" id="GO:0006355">
    <property type="term" value="P:regulation of DNA-templated transcription"/>
    <property type="evidence" value="ECO:0007669"/>
    <property type="project" value="InterPro"/>
</dbReference>
<dbReference type="GO" id="GO:0032993">
    <property type="term" value="C:protein-DNA complex"/>
    <property type="evidence" value="ECO:0007669"/>
    <property type="project" value="TreeGrafter"/>
</dbReference>
<organism evidence="8 9">
    <name type="scientific">Sphingobacterium alkalisoli</name>
    <dbReference type="NCBI Taxonomy" id="1874115"/>
    <lineage>
        <taxon>Bacteria</taxon>
        <taxon>Pseudomonadati</taxon>
        <taxon>Bacteroidota</taxon>
        <taxon>Sphingobacteriia</taxon>
        <taxon>Sphingobacteriales</taxon>
        <taxon>Sphingobacteriaceae</taxon>
        <taxon>Sphingobacterium</taxon>
    </lineage>
</organism>
<dbReference type="PANTHER" id="PTHR48111:SF40">
    <property type="entry name" value="PHOSPHATE REGULON TRANSCRIPTIONAL REGULATORY PROTEIN PHOB"/>
    <property type="match status" value="1"/>
</dbReference>
<dbReference type="OrthoDB" id="9790442at2"/>
<dbReference type="Proteomes" id="UP000309872">
    <property type="component" value="Unassembled WGS sequence"/>
</dbReference>
<keyword evidence="9" id="KW-1185">Reference proteome</keyword>
<dbReference type="SUPFAM" id="SSF46894">
    <property type="entry name" value="C-terminal effector domain of the bipartite response regulators"/>
    <property type="match status" value="1"/>
</dbReference>
<keyword evidence="1 4" id="KW-0597">Phosphoprotein</keyword>
<reference evidence="8 9" key="1">
    <citation type="submission" date="2019-04" db="EMBL/GenBank/DDBJ databases">
        <title>Sphingobacterium olei sp. nov., isolated from oil-contaminated soil.</title>
        <authorList>
            <person name="Liu B."/>
        </authorList>
    </citation>
    <scope>NUCLEOTIDE SEQUENCE [LARGE SCALE GENOMIC DNA]</scope>
    <source>
        <strain evidence="8 9">Y3L14</strain>
    </source>
</reference>
<evidence type="ECO:0000313" key="8">
    <source>
        <dbReference type="EMBL" id="TJY68742.1"/>
    </source>
</evidence>
<dbReference type="PANTHER" id="PTHR48111">
    <property type="entry name" value="REGULATOR OF RPOS"/>
    <property type="match status" value="1"/>
</dbReference>
<evidence type="ECO:0000256" key="4">
    <source>
        <dbReference type="PROSITE-ProRule" id="PRU00169"/>
    </source>
</evidence>
<dbReference type="InterPro" id="IPR011006">
    <property type="entry name" value="CheY-like_superfamily"/>
</dbReference>
<dbReference type="InterPro" id="IPR036388">
    <property type="entry name" value="WH-like_DNA-bd_sf"/>
</dbReference>
<dbReference type="InterPro" id="IPR039420">
    <property type="entry name" value="WalR-like"/>
</dbReference>
<dbReference type="SMART" id="SM00862">
    <property type="entry name" value="Trans_reg_C"/>
    <property type="match status" value="1"/>
</dbReference>
<keyword evidence="3 5" id="KW-0238">DNA-binding</keyword>
<evidence type="ECO:0000256" key="3">
    <source>
        <dbReference type="ARBA" id="ARBA00023125"/>
    </source>
</evidence>
<feature type="domain" description="OmpR/PhoB-type" evidence="7">
    <location>
        <begin position="129"/>
        <end position="227"/>
    </location>
</feature>
<dbReference type="AlphaFoldDB" id="A0A4U0HDK5"/>
<feature type="modified residue" description="4-aspartylphosphate" evidence="4">
    <location>
        <position position="54"/>
    </location>
</feature>
<dbReference type="SMART" id="SM00448">
    <property type="entry name" value="REC"/>
    <property type="match status" value="1"/>
</dbReference>
<evidence type="ECO:0000256" key="5">
    <source>
        <dbReference type="PROSITE-ProRule" id="PRU01091"/>
    </source>
</evidence>
<dbReference type="Gene3D" id="3.40.50.2300">
    <property type="match status" value="1"/>
</dbReference>
<dbReference type="CDD" id="cd17574">
    <property type="entry name" value="REC_OmpR"/>
    <property type="match status" value="1"/>
</dbReference>
<evidence type="ECO:0000313" key="9">
    <source>
        <dbReference type="Proteomes" id="UP000309872"/>
    </source>
</evidence>
<dbReference type="GO" id="GO:0000156">
    <property type="term" value="F:phosphorelay response regulator activity"/>
    <property type="evidence" value="ECO:0007669"/>
    <property type="project" value="TreeGrafter"/>
</dbReference>
<dbReference type="GO" id="GO:0005829">
    <property type="term" value="C:cytosol"/>
    <property type="evidence" value="ECO:0007669"/>
    <property type="project" value="TreeGrafter"/>
</dbReference>
<dbReference type="PROSITE" id="PS51755">
    <property type="entry name" value="OMPR_PHOB"/>
    <property type="match status" value="1"/>
</dbReference>
<comment type="caution">
    <text evidence="8">The sequence shown here is derived from an EMBL/GenBank/DDBJ whole genome shotgun (WGS) entry which is preliminary data.</text>
</comment>
<accession>A0A4U0HDK5</accession>
<dbReference type="PROSITE" id="PS50110">
    <property type="entry name" value="RESPONSE_REGULATORY"/>
    <property type="match status" value="1"/>
</dbReference>
<proteinExistence type="predicted"/>
<dbReference type="InterPro" id="IPR016032">
    <property type="entry name" value="Sig_transdc_resp-reg_C-effctor"/>
</dbReference>
<dbReference type="CDD" id="cd00383">
    <property type="entry name" value="trans_reg_C"/>
    <property type="match status" value="1"/>
</dbReference>
<dbReference type="Gene3D" id="6.10.250.690">
    <property type="match status" value="1"/>
</dbReference>
<sequence>MKHRLLFVEDEIDLGMLTKQYLEMSGLDITWYESAENALEDYNINPDFALALIDVTLPGMDGFSLVEEILKVNSNQSFLFLTARNSKEDRLTGLKIGADDYISKPFDIEELLLRIKNILKRQGSVTPLQDFVLIGDLTFFKDALKLVFPNGNQVNLTVREAELWSLFARHLNVMLTREQILINIWGENDYFLGRSLDVFISRIRKLLQYSTRVKLSTVYGKGFILQVTA</sequence>
<evidence type="ECO:0000259" key="6">
    <source>
        <dbReference type="PROSITE" id="PS50110"/>
    </source>
</evidence>
<evidence type="ECO:0000259" key="7">
    <source>
        <dbReference type="PROSITE" id="PS51755"/>
    </source>
</evidence>
<evidence type="ECO:0000256" key="1">
    <source>
        <dbReference type="ARBA" id="ARBA00022553"/>
    </source>
</evidence>
<dbReference type="Pfam" id="PF00486">
    <property type="entry name" value="Trans_reg_C"/>
    <property type="match status" value="1"/>
</dbReference>
<dbReference type="GO" id="GO:0000976">
    <property type="term" value="F:transcription cis-regulatory region binding"/>
    <property type="evidence" value="ECO:0007669"/>
    <property type="project" value="TreeGrafter"/>
</dbReference>